<dbReference type="PROSITE" id="PS50082">
    <property type="entry name" value="WD_REPEATS_2"/>
    <property type="match status" value="4"/>
</dbReference>
<dbReference type="STRING" id="1035309.A0A2C5X5D3"/>
<dbReference type="Proteomes" id="UP000222788">
    <property type="component" value="Unassembled WGS sequence"/>
</dbReference>
<dbReference type="AlphaFoldDB" id="A0A2C5X5D3"/>
<dbReference type="PROSITE" id="PS50294">
    <property type="entry name" value="WD_REPEATS_REGION"/>
    <property type="match status" value="3"/>
</dbReference>
<dbReference type="SUPFAM" id="SSF81383">
    <property type="entry name" value="F-box domain"/>
    <property type="match status" value="1"/>
</dbReference>
<keyword evidence="8" id="KW-1185">Reference proteome</keyword>
<dbReference type="PRINTS" id="PR00320">
    <property type="entry name" value="GPROTEINBRPT"/>
</dbReference>
<evidence type="ECO:0000256" key="3">
    <source>
        <dbReference type="ARBA" id="ARBA00022737"/>
    </source>
</evidence>
<dbReference type="InterPro" id="IPR001810">
    <property type="entry name" value="F-box_dom"/>
</dbReference>
<reference evidence="7 8" key="2">
    <citation type="journal article" date="2013" name="IMA Fungus">
        <title>IMA Genome-F 1: Ceratocystis fimbriata: Draft nuclear genome sequence for the plant pathogen, Ceratocystis fimbriata.</title>
        <authorList>
            <person name="Wilken P.M."/>
            <person name="Steenkamp E.T."/>
            <person name="Wingfield M.J."/>
            <person name="de Beer Z.W."/>
            <person name="Wingfield B.D."/>
        </authorList>
    </citation>
    <scope>NUCLEOTIDE SEQUENCE [LARGE SCALE GENOMIC DNA]</scope>
    <source>
        <strain evidence="7 8">CBS 114723</strain>
    </source>
</reference>
<dbReference type="Gene3D" id="1.20.1280.50">
    <property type="match status" value="1"/>
</dbReference>
<reference evidence="7 8" key="1">
    <citation type="journal article" date="2013" name="Fungal Biol.">
        <title>Analysis of microsatellite markers in the genome of the plant pathogen Ceratocystis fimbriata.</title>
        <authorList>
            <person name="Simpson M.C."/>
            <person name="Wilken P.M."/>
            <person name="Coetzee M.P."/>
            <person name="Wingfield M.J."/>
            <person name="Wingfield B.D."/>
        </authorList>
    </citation>
    <scope>NUCLEOTIDE SEQUENCE [LARGE SCALE GENOMIC DNA]</scope>
    <source>
        <strain evidence="7 8">CBS 114723</strain>
    </source>
</reference>
<gene>
    <name evidence="7" type="ORF">CFIMG_005565RA</name>
</gene>
<sequence>MAPFNSSHAKSTAPVPFAAPDIASPGGTTSASATFSSSSSASTTANNSSEAFANPLSSEKTASAGATAPAMSSRTGRSRSRPRPLTMFTQGHNKPPPPPSHPPVSMTSRPSRSMSFSLPQRLRSRSFVFSHKSSASNSKNDAATTTATANNMTTQPSIASGAAADTNTPIRPHRQSDAASSSTTTDVNQYTTAPSSPKARRQTESHIDNNPSSIRAAFHRASISFRGFMGFNSFLEAPAPSNPTTEPARLPIRPNTSSSGSTWHRLRQAASFRHSRPLMEHIHDDPLPSPTLPVPGTRSEPPIIPRKTGAAAKASVAMQNECLARGEDPIASVSPAQRPYNKFINRFNTSYSSGQGLTIFDYDRESGIGIMAAGESDVDDDGSIECHPPAKVDFIAELPVELVLEILGLLEVEDLDITSAVSRTWRIATQNRHVWRETFMRNASKTFASTGPVQPGTSRGIPYISPNTDWEKIAKARAQLDANWKAGAPNSTVVLNGHSDSIYCLQSDEDKIITGSRDRTIRVWDIRTYKCIMVIGPPAVLSGPGVHFNEDGEVAHFVNDIYDKSVIQSSMPNLVSYPIYHDASILCLQYDDDVLITGSSDSHCIVHDAKNNYQPIMRLQHHSSAVLDLTFDDKHIVTCSKDTTICVLDRKTGSLLHRLHGHTGPVNAVQMRGNSIVSCSGDFRVKLWNIQEGRCVREFKGHTKGLACSQFSEDGRFVASAGNDKIIRVWDANTGACLHEFPGHKSLVRSLHLDSVSGRLISGSYDADVRVFDVATGKQLFVFEGMHESWVLSTRSDYRRLITTSQDKKILIMDFGYNVPNIELLNSIPLKPWPV</sequence>
<organism evidence="7 8">
    <name type="scientific">Ceratocystis fimbriata CBS 114723</name>
    <dbReference type="NCBI Taxonomy" id="1035309"/>
    <lineage>
        <taxon>Eukaryota</taxon>
        <taxon>Fungi</taxon>
        <taxon>Dikarya</taxon>
        <taxon>Ascomycota</taxon>
        <taxon>Pezizomycotina</taxon>
        <taxon>Sordariomycetes</taxon>
        <taxon>Hypocreomycetidae</taxon>
        <taxon>Microascales</taxon>
        <taxon>Ceratocystidaceae</taxon>
        <taxon>Ceratocystis</taxon>
    </lineage>
</organism>
<dbReference type="InterPro" id="IPR001680">
    <property type="entry name" value="WD40_rpt"/>
</dbReference>
<feature type="repeat" description="WD" evidence="4">
    <location>
        <begin position="659"/>
        <end position="698"/>
    </location>
</feature>
<feature type="compositionally biased region" description="Polar residues" evidence="5">
    <location>
        <begin position="1"/>
        <end position="10"/>
    </location>
</feature>
<comment type="caution">
    <text evidence="7">The sequence shown here is derived from an EMBL/GenBank/DDBJ whole genome shotgun (WGS) entry which is preliminary data.</text>
</comment>
<evidence type="ECO:0000256" key="5">
    <source>
        <dbReference type="SAM" id="MobiDB-lite"/>
    </source>
</evidence>
<dbReference type="InterPro" id="IPR036047">
    <property type="entry name" value="F-box-like_dom_sf"/>
</dbReference>
<dbReference type="SMART" id="SM00256">
    <property type="entry name" value="FBOX"/>
    <property type="match status" value="1"/>
</dbReference>
<evidence type="ECO:0000256" key="2">
    <source>
        <dbReference type="ARBA" id="ARBA00022574"/>
    </source>
</evidence>
<dbReference type="EMBL" id="APWK03000048">
    <property type="protein sequence ID" value="PHH53210.1"/>
    <property type="molecule type" value="Genomic_DNA"/>
</dbReference>
<dbReference type="Pfam" id="PF00400">
    <property type="entry name" value="WD40"/>
    <property type="match status" value="5"/>
</dbReference>
<evidence type="ECO:0000313" key="7">
    <source>
        <dbReference type="EMBL" id="PHH53210.1"/>
    </source>
</evidence>
<protein>
    <submittedName>
        <fullName evidence="7">Putative WD repeat-containing protein all2124</fullName>
    </submittedName>
</protein>
<feature type="repeat" description="WD" evidence="4">
    <location>
        <begin position="699"/>
        <end position="740"/>
    </location>
</feature>
<dbReference type="Gene3D" id="2.130.10.10">
    <property type="entry name" value="YVTN repeat-like/Quinoprotein amine dehydrogenase"/>
    <property type="match status" value="2"/>
</dbReference>
<dbReference type="Pfam" id="PF12937">
    <property type="entry name" value="F-box-like"/>
    <property type="match status" value="1"/>
</dbReference>
<accession>A0A2C5X5D3</accession>
<dbReference type="InterPro" id="IPR036322">
    <property type="entry name" value="WD40_repeat_dom_sf"/>
</dbReference>
<dbReference type="PANTHER" id="PTHR19848">
    <property type="entry name" value="WD40 REPEAT PROTEIN"/>
    <property type="match status" value="1"/>
</dbReference>
<evidence type="ECO:0000256" key="1">
    <source>
        <dbReference type="ARBA" id="ARBA00007968"/>
    </source>
</evidence>
<dbReference type="InterPro" id="IPR020472">
    <property type="entry name" value="WD40_PAC1"/>
</dbReference>
<evidence type="ECO:0000313" key="8">
    <source>
        <dbReference type="Proteomes" id="UP000222788"/>
    </source>
</evidence>
<name>A0A2C5X5D3_9PEZI</name>
<dbReference type="PROSITE" id="PS50181">
    <property type="entry name" value="FBOX"/>
    <property type="match status" value="1"/>
</dbReference>
<proteinExistence type="inferred from homology"/>
<evidence type="ECO:0000256" key="4">
    <source>
        <dbReference type="PROSITE-ProRule" id="PRU00221"/>
    </source>
</evidence>
<comment type="similarity">
    <text evidence="1">Belongs to the WD repeat MET30/SCONB/SCON-2 family.</text>
</comment>
<dbReference type="SUPFAM" id="SSF50978">
    <property type="entry name" value="WD40 repeat-like"/>
    <property type="match status" value="2"/>
</dbReference>
<feature type="compositionally biased region" description="Low complexity" evidence="5">
    <location>
        <begin position="177"/>
        <end position="186"/>
    </location>
</feature>
<dbReference type="SMART" id="SM00320">
    <property type="entry name" value="WD40"/>
    <property type="match status" value="7"/>
</dbReference>
<keyword evidence="2 4" id="KW-0853">WD repeat</keyword>
<feature type="repeat" description="WD" evidence="4">
    <location>
        <begin position="495"/>
        <end position="534"/>
    </location>
</feature>
<feature type="region of interest" description="Disordered" evidence="5">
    <location>
        <begin position="148"/>
        <end position="213"/>
    </location>
</feature>
<dbReference type="PROSITE" id="PS00678">
    <property type="entry name" value="WD_REPEATS_1"/>
    <property type="match status" value="3"/>
</dbReference>
<feature type="repeat" description="WD" evidence="4">
    <location>
        <begin position="741"/>
        <end position="782"/>
    </location>
</feature>
<dbReference type="InterPro" id="IPR015943">
    <property type="entry name" value="WD40/YVTN_repeat-like_dom_sf"/>
</dbReference>
<dbReference type="PANTHER" id="PTHR19848:SF8">
    <property type="entry name" value="F-BOX AND WD REPEAT DOMAIN CONTAINING 7"/>
    <property type="match status" value="1"/>
</dbReference>
<feature type="region of interest" description="Disordered" evidence="5">
    <location>
        <begin position="1"/>
        <end position="118"/>
    </location>
</feature>
<dbReference type="CDD" id="cd00200">
    <property type="entry name" value="WD40"/>
    <property type="match status" value="1"/>
</dbReference>
<feature type="region of interest" description="Disordered" evidence="5">
    <location>
        <begin position="239"/>
        <end position="263"/>
    </location>
</feature>
<feature type="compositionally biased region" description="Polar residues" evidence="5">
    <location>
        <begin position="105"/>
        <end position="118"/>
    </location>
</feature>
<keyword evidence="3" id="KW-0677">Repeat</keyword>
<feature type="compositionally biased region" description="Low complexity" evidence="5">
    <location>
        <begin position="28"/>
        <end position="54"/>
    </location>
</feature>
<dbReference type="InterPro" id="IPR019775">
    <property type="entry name" value="WD40_repeat_CS"/>
</dbReference>
<feature type="region of interest" description="Disordered" evidence="5">
    <location>
        <begin position="280"/>
        <end position="302"/>
    </location>
</feature>
<dbReference type="OrthoDB" id="19711at2759"/>
<feature type="domain" description="F-box" evidence="6">
    <location>
        <begin position="392"/>
        <end position="438"/>
    </location>
</feature>
<evidence type="ECO:0000259" key="6">
    <source>
        <dbReference type="PROSITE" id="PS50181"/>
    </source>
</evidence>